<reference evidence="1" key="1">
    <citation type="journal article" date="2022" name="Int. J. Mol. Sci.">
        <title>Draft Genome of Tanacetum Coccineum: Genomic Comparison of Closely Related Tanacetum-Family Plants.</title>
        <authorList>
            <person name="Yamashiro T."/>
            <person name="Shiraishi A."/>
            <person name="Nakayama K."/>
            <person name="Satake H."/>
        </authorList>
    </citation>
    <scope>NUCLEOTIDE SEQUENCE</scope>
</reference>
<dbReference type="EMBL" id="BQNB010018051">
    <property type="protein sequence ID" value="GJT70153.1"/>
    <property type="molecule type" value="Genomic_DNA"/>
</dbReference>
<name>A0ABQ5G3G1_9ASTR</name>
<accession>A0ABQ5G3G1</accession>
<keyword evidence="2" id="KW-1185">Reference proteome</keyword>
<dbReference type="Proteomes" id="UP001151760">
    <property type="component" value="Unassembled WGS sequence"/>
</dbReference>
<sequence>MINQLHNISTILDSYTNPSNAYIYAPPLPSTKSSSISCLMPPSHAHVGISLKLCYVDLYIVKKEVDVFCRTYNIPDSLELELPGLDDTINDSSDVKVGKRTLIHGEVSLLKEIEDRVIPHSDKVVTVVEHTIMDELRDTDVDKRGGIKRVVFDGAEPPIKKSRTGDENRLEQESLDRVENVDFDLVKCYLCTSLIEGHTLEGIRLRVVESDIGNHHEDDFTPLETIRRFLGVDPKV</sequence>
<proteinExistence type="predicted"/>
<evidence type="ECO:0000313" key="2">
    <source>
        <dbReference type="Proteomes" id="UP001151760"/>
    </source>
</evidence>
<protein>
    <submittedName>
        <fullName evidence="1">Uncharacterized protein</fullName>
    </submittedName>
</protein>
<organism evidence="1 2">
    <name type="scientific">Tanacetum coccineum</name>
    <dbReference type="NCBI Taxonomy" id="301880"/>
    <lineage>
        <taxon>Eukaryota</taxon>
        <taxon>Viridiplantae</taxon>
        <taxon>Streptophyta</taxon>
        <taxon>Embryophyta</taxon>
        <taxon>Tracheophyta</taxon>
        <taxon>Spermatophyta</taxon>
        <taxon>Magnoliopsida</taxon>
        <taxon>eudicotyledons</taxon>
        <taxon>Gunneridae</taxon>
        <taxon>Pentapetalae</taxon>
        <taxon>asterids</taxon>
        <taxon>campanulids</taxon>
        <taxon>Asterales</taxon>
        <taxon>Asteraceae</taxon>
        <taxon>Asteroideae</taxon>
        <taxon>Anthemideae</taxon>
        <taxon>Anthemidinae</taxon>
        <taxon>Tanacetum</taxon>
    </lineage>
</organism>
<reference evidence="1" key="2">
    <citation type="submission" date="2022-01" db="EMBL/GenBank/DDBJ databases">
        <authorList>
            <person name="Yamashiro T."/>
            <person name="Shiraishi A."/>
            <person name="Satake H."/>
            <person name="Nakayama K."/>
        </authorList>
    </citation>
    <scope>NUCLEOTIDE SEQUENCE</scope>
</reference>
<gene>
    <name evidence="1" type="ORF">Tco_1029439</name>
</gene>
<comment type="caution">
    <text evidence="1">The sequence shown here is derived from an EMBL/GenBank/DDBJ whole genome shotgun (WGS) entry which is preliminary data.</text>
</comment>
<evidence type="ECO:0000313" key="1">
    <source>
        <dbReference type="EMBL" id="GJT70153.1"/>
    </source>
</evidence>